<accession>A0ABW8EJ66</accession>
<sequence length="355" mass="37778">MTQQESIAVLQSGPFGDADGLGRDLATFHDGLAEVLTGTTGVHLAASDDMIAASVRRWALDRAAKALLVHADTATAATALSDAAKLLEEQPGAASCLPAGEGYAVATGWSGSPAGRRLLDNVAQDLPHAVTFADGTPEHAARIRAGVELLATTTGGLARSALAGVSGALLVDSDTIESAFIVPAPRVSVLSTRVLDDVVATADAVFHEACHQKLYDLIATRRVVRPGFDFLQGPLFTIPWTPVEGQRRVMDCLRILSTLHVYTHLMTFFIALRRTRFDHPTAEERLAEYWGRARFFWLLAASGALDPALGPDGRAMVRWLVTVFDRHAADLADLGTGLDTTHDADARAQLEAIGV</sequence>
<evidence type="ECO:0000313" key="1">
    <source>
        <dbReference type="EMBL" id="MFJ2821931.1"/>
    </source>
</evidence>
<evidence type="ECO:0008006" key="3">
    <source>
        <dbReference type="Google" id="ProtNLM"/>
    </source>
</evidence>
<evidence type="ECO:0000313" key="2">
    <source>
        <dbReference type="Proteomes" id="UP001617351"/>
    </source>
</evidence>
<reference evidence="1 2" key="1">
    <citation type="submission" date="2024-10" db="EMBL/GenBank/DDBJ databases">
        <title>The Natural Products Discovery Center: Release of the First 8490 Sequenced Strains for Exploring Actinobacteria Biosynthetic Diversity.</title>
        <authorList>
            <person name="Kalkreuter E."/>
            <person name="Kautsar S.A."/>
            <person name="Yang D."/>
            <person name="Bader C.D."/>
            <person name="Teijaro C.N."/>
            <person name="Fluegel L."/>
            <person name="Davis C.M."/>
            <person name="Simpson J.R."/>
            <person name="Lauterbach L."/>
            <person name="Steele A.D."/>
            <person name="Gui C."/>
            <person name="Meng S."/>
            <person name="Li G."/>
            <person name="Viehrig K."/>
            <person name="Ye F."/>
            <person name="Su P."/>
            <person name="Kiefer A.F."/>
            <person name="Nichols A."/>
            <person name="Cepeda A.J."/>
            <person name="Yan W."/>
            <person name="Fan B."/>
            <person name="Jiang Y."/>
            <person name="Adhikari A."/>
            <person name="Zheng C.-J."/>
            <person name="Schuster L."/>
            <person name="Cowan T.M."/>
            <person name="Smanski M.J."/>
            <person name="Chevrette M.G."/>
            <person name="De Carvalho L.P.S."/>
            <person name="Shen B."/>
        </authorList>
    </citation>
    <scope>NUCLEOTIDE SEQUENCE [LARGE SCALE GENOMIC DNA]</scope>
    <source>
        <strain evidence="1 2">NPDC087220</strain>
    </source>
</reference>
<dbReference type="EMBL" id="JBIUYY010000004">
    <property type="protein sequence ID" value="MFJ2821931.1"/>
    <property type="molecule type" value="Genomic_DNA"/>
</dbReference>
<dbReference type="RefSeq" id="WP_402380190.1">
    <property type="nucleotide sequence ID" value="NZ_JBIUYY010000004.1"/>
</dbReference>
<protein>
    <recommendedName>
        <fullName evidence="3">HEXXH motif domain-containing protein</fullName>
    </recommendedName>
</protein>
<keyword evidence="2" id="KW-1185">Reference proteome</keyword>
<name>A0ABW8EJ66_STRT5</name>
<comment type="caution">
    <text evidence="1">The sequence shown here is derived from an EMBL/GenBank/DDBJ whole genome shotgun (WGS) entry which is preliminary data.</text>
</comment>
<organism evidence="1 2">
    <name type="scientific">Streptomyces toxytricini</name>
    <name type="common">Actinomyces toxytricini</name>
    <dbReference type="NCBI Taxonomy" id="67369"/>
    <lineage>
        <taxon>Bacteria</taxon>
        <taxon>Bacillati</taxon>
        <taxon>Actinomycetota</taxon>
        <taxon>Actinomycetes</taxon>
        <taxon>Kitasatosporales</taxon>
        <taxon>Streptomycetaceae</taxon>
        <taxon>Streptomyces</taxon>
    </lineage>
</organism>
<gene>
    <name evidence="1" type="ORF">ACIO7M_12540</name>
</gene>
<dbReference type="Proteomes" id="UP001617351">
    <property type="component" value="Unassembled WGS sequence"/>
</dbReference>
<proteinExistence type="predicted"/>